<dbReference type="InterPro" id="IPR043472">
    <property type="entry name" value="Macro_dom-like"/>
</dbReference>
<evidence type="ECO:0000313" key="4">
    <source>
        <dbReference type="Proteomes" id="UP000826722"/>
    </source>
</evidence>
<feature type="transmembrane region" description="Helical" evidence="1">
    <location>
        <begin position="55"/>
        <end position="74"/>
    </location>
</feature>
<keyword evidence="1" id="KW-0472">Membrane</keyword>
<keyword evidence="1" id="KW-0812">Transmembrane</keyword>
<dbReference type="RefSeq" id="WP_221763318.1">
    <property type="nucleotide sequence ID" value="NZ_AP024110.1"/>
</dbReference>
<proteinExistence type="predicted"/>
<dbReference type="AlphaFoldDB" id="A0A8D5GD07"/>
<name>A0A8D5GD07_9PROT</name>
<dbReference type="Gene3D" id="3.40.220.10">
    <property type="entry name" value="Leucine Aminopeptidase, subunit E, domain 1"/>
    <property type="match status" value="1"/>
</dbReference>
<feature type="transmembrane region" description="Helical" evidence="1">
    <location>
        <begin position="21"/>
        <end position="40"/>
    </location>
</feature>
<dbReference type="KEGG" id="mpau:ZMTM_14620"/>
<dbReference type="SUPFAM" id="SSF52949">
    <property type="entry name" value="Macro domain-like"/>
    <property type="match status" value="1"/>
</dbReference>
<organism evidence="3 4">
    <name type="scientific">Methyloradius palustris</name>
    <dbReference type="NCBI Taxonomy" id="2778876"/>
    <lineage>
        <taxon>Bacteria</taxon>
        <taxon>Pseudomonadati</taxon>
        <taxon>Pseudomonadota</taxon>
        <taxon>Betaproteobacteria</taxon>
        <taxon>Nitrosomonadales</taxon>
        <taxon>Methylophilaceae</taxon>
        <taxon>Methyloradius</taxon>
    </lineage>
</organism>
<evidence type="ECO:0000256" key="1">
    <source>
        <dbReference type="SAM" id="Phobius"/>
    </source>
</evidence>
<dbReference type="InterPro" id="IPR045535">
    <property type="entry name" value="ThsA_Macro"/>
</dbReference>
<keyword evidence="4" id="KW-1185">Reference proteome</keyword>
<evidence type="ECO:0000259" key="2">
    <source>
        <dbReference type="Pfam" id="PF20016"/>
    </source>
</evidence>
<protein>
    <recommendedName>
        <fullName evidence="2">Thoeris protein ThsA Macro domain-containing protein</fullName>
    </recommendedName>
</protein>
<keyword evidence="1" id="KW-1133">Transmembrane helix</keyword>
<dbReference type="EMBL" id="AP024110">
    <property type="protein sequence ID" value="BCM25203.1"/>
    <property type="molecule type" value="Genomic_DNA"/>
</dbReference>
<feature type="domain" description="Thoeris protein ThsA Macro" evidence="2">
    <location>
        <begin position="93"/>
        <end position="262"/>
    </location>
</feature>
<dbReference type="Pfam" id="PF20016">
    <property type="entry name" value="ThsA_Macro"/>
    <property type="match status" value="1"/>
</dbReference>
<evidence type="ECO:0000313" key="3">
    <source>
        <dbReference type="EMBL" id="BCM25203.1"/>
    </source>
</evidence>
<accession>A0A8D5GD07</accession>
<dbReference type="Proteomes" id="UP000826722">
    <property type="component" value="Chromosome"/>
</dbReference>
<reference evidence="3" key="1">
    <citation type="journal article" date="2021" name="Arch. Microbiol.">
        <title>Methyloradius palustris gen. nov., sp. nov., a methanol-oxidizing bacterium isolated from snow.</title>
        <authorList>
            <person name="Miyadera T."/>
            <person name="Kojima H."/>
            <person name="Fukui M."/>
        </authorList>
    </citation>
    <scope>NUCLEOTIDE SEQUENCE</scope>
    <source>
        <strain evidence="3">Zm11</strain>
    </source>
</reference>
<gene>
    <name evidence="3" type="ORF">ZMTM_14620</name>
</gene>
<sequence length="288" mass="32552">MKNIKYFFNTVFSKAYWQYIFISRAGIESILAIYGGIYLIAESLDFFSIYTKDKYGAYAFVIFFILSVVISILIRRPIKSILLEFKSIDINLEVRIDDLFEVSGAVMVSTNTIFEADVAGGKIAHNSLQGQFTSKYFTGNQNELINKINYELNKLQLSKPYPMGTTITINTHGKAFYLNAMSELNSQGNASTTLDDIEQALAGLWKHVRDEGELQELVLPVIGTGRGRINQSRKKIISIMAESFIKTSILGKFTGKLIIVIRSEDADNFKVNLYDIKDHLNQVLDSYI</sequence>